<evidence type="ECO:0000256" key="1">
    <source>
        <dbReference type="SAM" id="SignalP"/>
    </source>
</evidence>
<comment type="caution">
    <text evidence="4">The sequence shown here is derived from an EMBL/GenBank/DDBJ whole genome shotgun (WGS) entry which is preliminary data.</text>
</comment>
<dbReference type="STRING" id="1080227.A8L45_16215"/>
<evidence type="ECO:0000259" key="3">
    <source>
        <dbReference type="Pfam" id="PF17996"/>
    </source>
</evidence>
<dbReference type="Pfam" id="PF13472">
    <property type="entry name" value="Lipase_GDSL_2"/>
    <property type="match status" value="1"/>
</dbReference>
<sequence>MVRKLGLLACLLYSSYGITQTVPATHYAVNYEGRSVKEYATGSVLFNFPGSTMKTQFTGTHLSVNLIGRGNHFDVLIDGQLTDKIVTANGPDIQTFELFSSEETATVEVSLVKRTENPDAMVKVVSLDHDGFLQGLWENKPHILFIGDSISAGFGSESNKRDCTWNEIYETSNARLAFPYQTGEILNTSITQVSVSGLGLIRNWSGNQPYHDLSYYADKAGAVFGGKYQFSYEDKHPDLIVIEVGTNDFSTDPQPHEPWNNIGEVREEWVERMVEFTEQLKSRYDNTNIVYMPRPAYPYDYIIPATQEAMATLHSKGVEGLFSHTFVSPLEGCIWHPTATESRDIATKLSAFIQQNELL</sequence>
<keyword evidence="1" id="KW-0732">Signal</keyword>
<dbReference type="PANTHER" id="PTHR37834">
    <property type="entry name" value="GDSL-LIKE LIPASE/ACYLHYDROLASE DOMAIN PROTEIN (AFU_ORTHOLOGUE AFUA_2G00620)"/>
    <property type="match status" value="1"/>
</dbReference>
<dbReference type="EMBL" id="LYBM01000033">
    <property type="protein sequence ID" value="ODA31556.1"/>
    <property type="molecule type" value="Genomic_DNA"/>
</dbReference>
<dbReference type="InterPro" id="IPR037461">
    <property type="entry name" value="CtCE2-like_dom"/>
</dbReference>
<proteinExistence type="predicted"/>
<dbReference type="Pfam" id="PF17996">
    <property type="entry name" value="CE2_N"/>
    <property type="match status" value="1"/>
</dbReference>
<protein>
    <submittedName>
        <fullName evidence="4">Lipolytic enzyme</fullName>
    </submittedName>
</protein>
<dbReference type="InterPro" id="IPR052762">
    <property type="entry name" value="PCW_deacetylase/CE"/>
</dbReference>
<dbReference type="CDD" id="cd01831">
    <property type="entry name" value="Endoglucanase_E_like"/>
    <property type="match status" value="1"/>
</dbReference>
<evidence type="ECO:0000313" key="4">
    <source>
        <dbReference type="EMBL" id="ODA31556.1"/>
    </source>
</evidence>
<dbReference type="InterPro" id="IPR040794">
    <property type="entry name" value="CE2_N"/>
</dbReference>
<feature type="signal peptide" evidence="1">
    <location>
        <begin position="1"/>
        <end position="19"/>
    </location>
</feature>
<dbReference type="SUPFAM" id="SSF52266">
    <property type="entry name" value="SGNH hydrolase"/>
    <property type="match status" value="1"/>
</dbReference>
<feature type="chain" id="PRO_5008673007" evidence="1">
    <location>
        <begin position="20"/>
        <end position="359"/>
    </location>
</feature>
<dbReference type="PANTHER" id="PTHR37834:SF2">
    <property type="entry name" value="ESTERASE, SGNH HYDROLASE-TYPE"/>
    <property type="match status" value="1"/>
</dbReference>
<dbReference type="InterPro" id="IPR036514">
    <property type="entry name" value="SGNH_hydro_sf"/>
</dbReference>
<feature type="domain" description="Carbohydrate esterase 2 N-terminal" evidence="3">
    <location>
        <begin position="32"/>
        <end position="127"/>
    </location>
</feature>
<keyword evidence="5" id="KW-1185">Reference proteome</keyword>
<accession>A0A1C3EE86</accession>
<dbReference type="OrthoDB" id="9801375at2"/>
<dbReference type="Gene3D" id="2.60.120.260">
    <property type="entry name" value="Galactose-binding domain-like"/>
    <property type="match status" value="1"/>
</dbReference>
<dbReference type="RefSeq" id="WP_068904169.1">
    <property type="nucleotide sequence ID" value="NZ_JBHUIF010000033.1"/>
</dbReference>
<dbReference type="AlphaFoldDB" id="A0A1C3EE86"/>
<dbReference type="GO" id="GO:0052689">
    <property type="term" value="F:carboxylic ester hydrolase activity"/>
    <property type="evidence" value="ECO:0007669"/>
    <property type="project" value="InterPro"/>
</dbReference>
<organism evidence="4 5">
    <name type="scientific">Veronia pacifica</name>
    <dbReference type="NCBI Taxonomy" id="1080227"/>
    <lineage>
        <taxon>Bacteria</taxon>
        <taxon>Pseudomonadati</taxon>
        <taxon>Pseudomonadota</taxon>
        <taxon>Gammaproteobacteria</taxon>
        <taxon>Vibrionales</taxon>
        <taxon>Vibrionaceae</taxon>
        <taxon>Veronia</taxon>
    </lineage>
</organism>
<evidence type="ECO:0000259" key="2">
    <source>
        <dbReference type="Pfam" id="PF13472"/>
    </source>
</evidence>
<dbReference type="InterPro" id="IPR013830">
    <property type="entry name" value="SGNH_hydro"/>
</dbReference>
<name>A0A1C3EE86_9GAMM</name>
<reference evidence="4 5" key="1">
    <citation type="submission" date="2016-05" db="EMBL/GenBank/DDBJ databases">
        <title>Genomic Taxonomy of the Vibrionaceae.</title>
        <authorList>
            <person name="Gomez-Gil B."/>
            <person name="Enciso-Ibarra J."/>
        </authorList>
    </citation>
    <scope>NUCLEOTIDE SEQUENCE [LARGE SCALE GENOMIC DNA]</scope>
    <source>
        <strain evidence="4 5">CAIM 1920</strain>
    </source>
</reference>
<dbReference type="Gene3D" id="3.40.50.1110">
    <property type="entry name" value="SGNH hydrolase"/>
    <property type="match status" value="1"/>
</dbReference>
<evidence type="ECO:0000313" key="5">
    <source>
        <dbReference type="Proteomes" id="UP000094936"/>
    </source>
</evidence>
<gene>
    <name evidence="4" type="ORF">A8L45_16215</name>
</gene>
<feature type="domain" description="SGNH hydrolase-type esterase" evidence="2">
    <location>
        <begin position="145"/>
        <end position="299"/>
    </location>
</feature>
<dbReference type="Proteomes" id="UP000094936">
    <property type="component" value="Unassembled WGS sequence"/>
</dbReference>